<evidence type="ECO:0000313" key="1">
    <source>
        <dbReference type="EMBL" id="ADG76130.1"/>
    </source>
</evidence>
<organism evidence="1 2">
    <name type="scientific">Cellulomonas flavigena (strain ATCC 482 / DSM 20109 / BCRC 11376 / JCM 18109 / NBRC 3775 / NCIMB 8073 / NRS 134)</name>
    <dbReference type="NCBI Taxonomy" id="446466"/>
    <lineage>
        <taxon>Bacteria</taxon>
        <taxon>Bacillati</taxon>
        <taxon>Actinomycetota</taxon>
        <taxon>Actinomycetes</taxon>
        <taxon>Micrococcales</taxon>
        <taxon>Cellulomonadaceae</taxon>
        <taxon>Cellulomonas</taxon>
    </lineage>
</organism>
<reference evidence="1 2" key="1">
    <citation type="journal article" date="2010" name="Stand. Genomic Sci.">
        <title>Complete genome sequence of Cellulomonas flavigena type strain (134).</title>
        <authorList>
            <person name="Abt B."/>
            <person name="Foster B."/>
            <person name="Lapidus A."/>
            <person name="Clum A."/>
            <person name="Sun H."/>
            <person name="Pukall R."/>
            <person name="Lucas S."/>
            <person name="Glavina Del Rio T."/>
            <person name="Nolan M."/>
            <person name="Tice H."/>
            <person name="Cheng J.F."/>
            <person name="Pitluck S."/>
            <person name="Liolios K."/>
            <person name="Ivanova N."/>
            <person name="Mavromatis K."/>
            <person name="Ovchinnikova G."/>
            <person name="Pati A."/>
            <person name="Goodwin L."/>
            <person name="Chen A."/>
            <person name="Palaniappan K."/>
            <person name="Land M."/>
            <person name="Hauser L."/>
            <person name="Chang Y.J."/>
            <person name="Jeffries C.D."/>
            <person name="Rohde M."/>
            <person name="Goker M."/>
            <person name="Woyke T."/>
            <person name="Bristow J."/>
            <person name="Eisen J.A."/>
            <person name="Markowitz V."/>
            <person name="Hugenholtz P."/>
            <person name="Kyrpides N.C."/>
            <person name="Klenk H.P."/>
        </authorList>
    </citation>
    <scope>NUCLEOTIDE SEQUENCE [LARGE SCALE GENOMIC DNA]</scope>
    <source>
        <strain evidence="2">ATCC 482 / DSM 20109 / BCRC 11376 / JCM 18109 / NBRC 3775 / NCIMB 8073 / NRS 134</strain>
    </source>
</reference>
<dbReference type="AlphaFoldDB" id="D5UBX1"/>
<dbReference type="HOGENOM" id="CLU_1243477_0_0_11"/>
<protein>
    <submittedName>
        <fullName evidence="1">Uncharacterized protein</fullName>
    </submittedName>
</protein>
<accession>D5UBX1</accession>
<evidence type="ECO:0000313" key="2">
    <source>
        <dbReference type="Proteomes" id="UP000000849"/>
    </source>
</evidence>
<dbReference type="Proteomes" id="UP000000849">
    <property type="component" value="Chromosome"/>
</dbReference>
<dbReference type="EMBL" id="CP001964">
    <property type="protein sequence ID" value="ADG76130.1"/>
    <property type="molecule type" value="Genomic_DNA"/>
</dbReference>
<keyword evidence="2" id="KW-1185">Reference proteome</keyword>
<dbReference type="RefSeq" id="WP_013118461.1">
    <property type="nucleotide sequence ID" value="NC_014151.1"/>
</dbReference>
<dbReference type="OrthoDB" id="4828743at2"/>
<gene>
    <name evidence="1" type="ordered locus">Cfla_3249</name>
</gene>
<sequence length="222" mass="23764">MTQIPPYPYATSATGLAATGCVSHDAGHVPTDAAVRRAVHEPGRAHRVTRLDGQHVHVVDDDGAAARWWVHDTTLLEVHLSTTGPSVHLFDGGALLVGARWTSAAVDGAATPCVEGPVRPPEIRYAWLEATLASDDLEGRYPYVAAEYRLDPPLRQPYATYPRVVVLGRVMPRWSETLVLEARPGGGVNPMCDLPGSYDGGTDHAHALNRLGYEVVLPPAGA</sequence>
<proteinExistence type="predicted"/>
<name>D5UBX1_CELFN</name>
<dbReference type="KEGG" id="cfl:Cfla_3249"/>